<sequence>MTPVLQKKLKGQRGNSCVSASQITVLRMTPISSISHSTTSPFLRKTGGFRNTPPRKESPLGRRRPDTASRTVRPKPQAALS</sequence>
<reference evidence="2" key="2">
    <citation type="journal article" date="2015" name="Fish Shellfish Immunol.">
        <title>Early steps in the European eel (Anguilla anguilla)-Vibrio vulnificus interaction in the gills: Role of the RtxA13 toxin.</title>
        <authorList>
            <person name="Callol A."/>
            <person name="Pajuelo D."/>
            <person name="Ebbesson L."/>
            <person name="Teles M."/>
            <person name="MacKenzie S."/>
            <person name="Amaro C."/>
        </authorList>
    </citation>
    <scope>NUCLEOTIDE SEQUENCE</scope>
</reference>
<dbReference type="EMBL" id="GBXM01105468">
    <property type="protein sequence ID" value="JAH03109.1"/>
    <property type="molecule type" value="Transcribed_RNA"/>
</dbReference>
<accession>A0A0E9PEZ4</accession>
<evidence type="ECO:0000313" key="2">
    <source>
        <dbReference type="EMBL" id="JAH03109.1"/>
    </source>
</evidence>
<feature type="compositionally biased region" description="Basic and acidic residues" evidence="1">
    <location>
        <begin position="54"/>
        <end position="67"/>
    </location>
</feature>
<reference evidence="2" key="1">
    <citation type="submission" date="2014-11" db="EMBL/GenBank/DDBJ databases">
        <authorList>
            <person name="Amaro Gonzalez C."/>
        </authorList>
    </citation>
    <scope>NUCLEOTIDE SEQUENCE</scope>
</reference>
<evidence type="ECO:0000256" key="1">
    <source>
        <dbReference type="SAM" id="MobiDB-lite"/>
    </source>
</evidence>
<feature type="region of interest" description="Disordered" evidence="1">
    <location>
        <begin position="30"/>
        <end position="81"/>
    </location>
</feature>
<organism evidence="2">
    <name type="scientific">Anguilla anguilla</name>
    <name type="common">European freshwater eel</name>
    <name type="synonym">Muraena anguilla</name>
    <dbReference type="NCBI Taxonomy" id="7936"/>
    <lineage>
        <taxon>Eukaryota</taxon>
        <taxon>Metazoa</taxon>
        <taxon>Chordata</taxon>
        <taxon>Craniata</taxon>
        <taxon>Vertebrata</taxon>
        <taxon>Euteleostomi</taxon>
        <taxon>Actinopterygii</taxon>
        <taxon>Neopterygii</taxon>
        <taxon>Teleostei</taxon>
        <taxon>Anguilliformes</taxon>
        <taxon>Anguillidae</taxon>
        <taxon>Anguilla</taxon>
    </lineage>
</organism>
<dbReference type="AlphaFoldDB" id="A0A0E9PEZ4"/>
<name>A0A0E9PEZ4_ANGAN</name>
<proteinExistence type="predicted"/>
<protein>
    <submittedName>
        <fullName evidence="2">Uncharacterized protein</fullName>
    </submittedName>
</protein>
<feature type="compositionally biased region" description="Low complexity" evidence="1">
    <location>
        <begin position="30"/>
        <end position="41"/>
    </location>
</feature>